<name>A0A9C7PY30_9RHOD</name>
<evidence type="ECO:0000256" key="1">
    <source>
        <dbReference type="SAM" id="Coils"/>
    </source>
</evidence>
<keyword evidence="1" id="KW-0175">Coiled coil</keyword>
<feature type="region of interest" description="Disordered" evidence="2">
    <location>
        <begin position="702"/>
        <end position="769"/>
    </location>
</feature>
<gene>
    <name evidence="3" type="ORF">GpartN1_g3792.t1</name>
</gene>
<protein>
    <submittedName>
        <fullName evidence="3">Uncharacterized protein</fullName>
    </submittedName>
</protein>
<comment type="caution">
    <text evidence="3">The sequence shown here is derived from an EMBL/GenBank/DDBJ whole genome shotgun (WGS) entry which is preliminary data.</text>
</comment>
<dbReference type="EMBL" id="BQMJ01000029">
    <property type="protein sequence ID" value="GJQ12001.1"/>
    <property type="molecule type" value="Genomic_DNA"/>
</dbReference>
<sequence>MSRHLQSPYQEDLQLTGDWDLKFLQVAQDFGDISNSPLLTLETKQSTPLSSFQSGSKKNSSLKKQVFKNTTSDEKSIVGFQSPARTTGTPSTPFKKKVVFENPECSTPLSNAMLEEKFSAVEKERLIAYRRKLEYSEKELKKIKSSLVDEQKASLQYQSTIESLKAKIQELESRSLQPTCNQQTMESKTTPQLSVESPNRLQIGLEPENQHCQSQDTSDLIQRLSLKEKEWKESVEYNQELNIQVKKLSEENERLKEQWQLSSKQMQEQIDELASLCEQASNENESLIEQVTSLQSTLEEKEQNERELRNQLKEAIESSSQQQQEQTEYNQNIQTQLEQRNNDLKRQLEETTRKLDRTLEEIEELKTEKHSWEENEFHWKQKLEKLDKQNVVLQNQIQDIHQAWETEKREYENDKQQQEEYMKNLVEEKRIIQEELKETEEKYETLKRNQTALESMKQEMEALKQREYELNEKWETTSQENQLFKEKWSQSQHEYERLEQEYEKLHDNMKQKEENYETTTKELRECVERLESELQVTTKNIHHLNEEIQLKSNQLDCTKQEMEQVSKEKKELQTQLQKEREEKQQLEKSLREKQNEVESYQSQYNELLEHFNHKISLLESEDNHAKLEDRVDELSLQVADLTEQLKRLDEENSRLISGDSQTKHKIQFVAKLKEENRQLRNQYLELQNRMRELQRKLAPTPVKPKYRLPKSSKSIEDENRNVAKKTEESICGTRKEGSQQTLKPGQKEHPYLTRSRVPNLEKENEQMNV</sequence>
<feature type="coiled-coil region" evidence="1">
    <location>
        <begin position="238"/>
        <end position="696"/>
    </location>
</feature>
<feature type="compositionally biased region" description="Basic and acidic residues" evidence="2">
    <location>
        <begin position="759"/>
        <end position="769"/>
    </location>
</feature>
<feature type="compositionally biased region" description="Low complexity" evidence="2">
    <location>
        <begin position="50"/>
        <end position="59"/>
    </location>
</feature>
<organism evidence="3 4">
    <name type="scientific">Galdieria partita</name>
    <dbReference type="NCBI Taxonomy" id="83374"/>
    <lineage>
        <taxon>Eukaryota</taxon>
        <taxon>Rhodophyta</taxon>
        <taxon>Bangiophyceae</taxon>
        <taxon>Galdieriales</taxon>
        <taxon>Galdieriaceae</taxon>
        <taxon>Galdieria</taxon>
    </lineage>
</organism>
<reference evidence="3" key="2">
    <citation type="submission" date="2022-01" db="EMBL/GenBank/DDBJ databases">
        <authorList>
            <person name="Hirooka S."/>
            <person name="Miyagishima S.Y."/>
        </authorList>
    </citation>
    <scope>NUCLEOTIDE SEQUENCE</scope>
    <source>
        <strain evidence="3">NBRC 102759</strain>
    </source>
</reference>
<evidence type="ECO:0000313" key="4">
    <source>
        <dbReference type="Proteomes" id="UP001061958"/>
    </source>
</evidence>
<dbReference type="Proteomes" id="UP001061958">
    <property type="component" value="Unassembled WGS sequence"/>
</dbReference>
<evidence type="ECO:0000313" key="3">
    <source>
        <dbReference type="EMBL" id="GJQ12001.1"/>
    </source>
</evidence>
<dbReference type="OrthoDB" id="10411285at2759"/>
<dbReference type="AlphaFoldDB" id="A0A9C7PY30"/>
<reference evidence="3" key="1">
    <citation type="journal article" date="2022" name="Proc. Natl. Acad. Sci. U.S.A.">
        <title>Life cycle and functional genomics of the unicellular red alga Galdieria for elucidating algal and plant evolution and industrial use.</title>
        <authorList>
            <person name="Hirooka S."/>
            <person name="Itabashi T."/>
            <person name="Ichinose T.M."/>
            <person name="Onuma R."/>
            <person name="Fujiwara T."/>
            <person name="Yamashita S."/>
            <person name="Jong L.W."/>
            <person name="Tomita R."/>
            <person name="Iwane A.H."/>
            <person name="Miyagishima S.Y."/>
        </authorList>
    </citation>
    <scope>NUCLEOTIDE SEQUENCE</scope>
    <source>
        <strain evidence="3">NBRC 102759</strain>
    </source>
</reference>
<evidence type="ECO:0000256" key="2">
    <source>
        <dbReference type="SAM" id="MobiDB-lite"/>
    </source>
</evidence>
<keyword evidence="4" id="KW-1185">Reference proteome</keyword>
<feature type="region of interest" description="Disordered" evidence="2">
    <location>
        <begin position="44"/>
        <end position="72"/>
    </location>
</feature>
<proteinExistence type="predicted"/>
<feature type="compositionally biased region" description="Basic and acidic residues" evidence="2">
    <location>
        <begin position="713"/>
        <end position="737"/>
    </location>
</feature>
<accession>A0A9C7PY30</accession>